<organism evidence="6 7">
    <name type="scientific">Paraburkholderia bannensis</name>
    <dbReference type="NCBI Taxonomy" id="765414"/>
    <lineage>
        <taxon>Bacteria</taxon>
        <taxon>Pseudomonadati</taxon>
        <taxon>Pseudomonadota</taxon>
        <taxon>Betaproteobacteria</taxon>
        <taxon>Burkholderiales</taxon>
        <taxon>Burkholderiaceae</taxon>
        <taxon>Paraburkholderia</taxon>
    </lineage>
</organism>
<dbReference type="PROSITE" id="PS00041">
    <property type="entry name" value="HTH_ARAC_FAMILY_1"/>
    <property type="match status" value="1"/>
</dbReference>
<evidence type="ECO:0000256" key="2">
    <source>
        <dbReference type="ARBA" id="ARBA00023125"/>
    </source>
</evidence>
<dbReference type="SUPFAM" id="SSF46689">
    <property type="entry name" value="Homeodomain-like"/>
    <property type="match status" value="2"/>
</dbReference>
<dbReference type="Pfam" id="PF12833">
    <property type="entry name" value="HTH_18"/>
    <property type="match status" value="1"/>
</dbReference>
<dbReference type="PANTHER" id="PTHR46796">
    <property type="entry name" value="HTH-TYPE TRANSCRIPTIONAL ACTIVATOR RHAS-RELATED"/>
    <property type="match status" value="1"/>
</dbReference>
<dbReference type="Proteomes" id="UP000571554">
    <property type="component" value="Unassembled WGS sequence"/>
</dbReference>
<dbReference type="InterPro" id="IPR020449">
    <property type="entry name" value="Tscrpt_reg_AraC-type_HTH"/>
</dbReference>
<dbReference type="GO" id="GO:0003700">
    <property type="term" value="F:DNA-binding transcription factor activity"/>
    <property type="evidence" value="ECO:0007669"/>
    <property type="project" value="InterPro"/>
</dbReference>
<dbReference type="InterPro" id="IPR018062">
    <property type="entry name" value="HTH_AraC-typ_CS"/>
</dbReference>
<sequence length="335" mass="36116">MAMDLLSAALADLRADAVVTGHFSLNAPWAIAKPAVEGAAFRTGFGGPFYIAVDGMEPLRVEVGDFVLLPHGHAHVLSSAPGVEPLPFDDLVARAGISARFDTPLRLSVGAAGSGPASELYTGIIFYREAARNPLFSVLPPLIHVRASDPAVGPRLADTLMAFIRESMACQPGWAVAAARLADVLFVQLLRAHLSSAISHTGWLRGLMDPQIGRAIAQLHRYPEREWTVESLAATAGMSRSRFSARFVELVEETPIGHLTAYRMYVASGALRDSRRRLIEIATSVGYASEKAFIRAFRRWSGMAPKQYARSVKDPYEAPKPASAGRGELTARAQA</sequence>
<keyword evidence="3" id="KW-0804">Transcription</keyword>
<dbReference type="GO" id="GO:0043565">
    <property type="term" value="F:sequence-specific DNA binding"/>
    <property type="evidence" value="ECO:0007669"/>
    <property type="project" value="InterPro"/>
</dbReference>
<keyword evidence="1" id="KW-0805">Transcription regulation</keyword>
<reference evidence="6 7" key="1">
    <citation type="submission" date="2020-08" db="EMBL/GenBank/DDBJ databases">
        <title>Above-ground endophytic microbial communities from plants in different locations in the United States.</title>
        <authorList>
            <person name="Frank C."/>
        </authorList>
    </citation>
    <scope>NUCLEOTIDE SEQUENCE [LARGE SCALE GENOMIC DNA]</scope>
    <source>
        <strain evidence="6 7">WP4_2_2</strain>
    </source>
</reference>
<accession>A0A7W9U4H2</accession>
<dbReference type="EMBL" id="JACHBW010000020">
    <property type="protein sequence ID" value="MBB6105800.1"/>
    <property type="molecule type" value="Genomic_DNA"/>
</dbReference>
<keyword evidence="7" id="KW-1185">Reference proteome</keyword>
<dbReference type="InterPro" id="IPR018060">
    <property type="entry name" value="HTH_AraC"/>
</dbReference>
<dbReference type="RefSeq" id="WP_183729420.1">
    <property type="nucleotide sequence ID" value="NZ_JACHBW010000020.1"/>
</dbReference>
<dbReference type="SMART" id="SM00342">
    <property type="entry name" value="HTH_ARAC"/>
    <property type="match status" value="1"/>
</dbReference>
<dbReference type="PROSITE" id="PS01124">
    <property type="entry name" value="HTH_ARAC_FAMILY_2"/>
    <property type="match status" value="1"/>
</dbReference>
<keyword evidence="2 6" id="KW-0238">DNA-binding</keyword>
<evidence type="ECO:0000256" key="3">
    <source>
        <dbReference type="ARBA" id="ARBA00023163"/>
    </source>
</evidence>
<dbReference type="InterPro" id="IPR009057">
    <property type="entry name" value="Homeodomain-like_sf"/>
</dbReference>
<feature type="domain" description="HTH araC/xylS-type" evidence="5">
    <location>
        <begin position="213"/>
        <end position="311"/>
    </location>
</feature>
<dbReference type="PRINTS" id="PR00032">
    <property type="entry name" value="HTHARAC"/>
</dbReference>
<dbReference type="Pfam" id="PF12852">
    <property type="entry name" value="Cupin_6"/>
    <property type="match status" value="1"/>
</dbReference>
<evidence type="ECO:0000256" key="4">
    <source>
        <dbReference type="SAM" id="MobiDB-lite"/>
    </source>
</evidence>
<evidence type="ECO:0000313" key="6">
    <source>
        <dbReference type="EMBL" id="MBB6105800.1"/>
    </source>
</evidence>
<evidence type="ECO:0000259" key="5">
    <source>
        <dbReference type="PROSITE" id="PS01124"/>
    </source>
</evidence>
<protein>
    <submittedName>
        <fullName evidence="6">AraC-like DNA-binding protein</fullName>
    </submittedName>
</protein>
<name>A0A7W9U4H2_9BURK</name>
<comment type="caution">
    <text evidence="6">The sequence shown here is derived from an EMBL/GenBank/DDBJ whole genome shotgun (WGS) entry which is preliminary data.</text>
</comment>
<dbReference type="AlphaFoldDB" id="A0A7W9U4H2"/>
<dbReference type="Gene3D" id="1.10.10.60">
    <property type="entry name" value="Homeodomain-like"/>
    <property type="match status" value="1"/>
</dbReference>
<feature type="region of interest" description="Disordered" evidence="4">
    <location>
        <begin position="309"/>
        <end position="335"/>
    </location>
</feature>
<gene>
    <name evidence="6" type="ORF">F4827_005670</name>
</gene>
<dbReference type="InterPro" id="IPR050204">
    <property type="entry name" value="AraC_XylS_family_regulators"/>
</dbReference>
<evidence type="ECO:0000256" key="1">
    <source>
        <dbReference type="ARBA" id="ARBA00023015"/>
    </source>
</evidence>
<evidence type="ECO:0000313" key="7">
    <source>
        <dbReference type="Proteomes" id="UP000571554"/>
    </source>
</evidence>
<proteinExistence type="predicted"/>
<dbReference type="InterPro" id="IPR032783">
    <property type="entry name" value="AraC_lig"/>
</dbReference>
<dbReference type="PANTHER" id="PTHR46796:SF7">
    <property type="entry name" value="ARAC FAMILY TRANSCRIPTIONAL REGULATOR"/>
    <property type="match status" value="1"/>
</dbReference>